<organism evidence="1 2">
    <name type="scientific">Aquarana catesbeiana</name>
    <name type="common">American bullfrog</name>
    <name type="synonym">Rana catesbeiana</name>
    <dbReference type="NCBI Taxonomy" id="8400"/>
    <lineage>
        <taxon>Eukaryota</taxon>
        <taxon>Metazoa</taxon>
        <taxon>Chordata</taxon>
        <taxon>Craniata</taxon>
        <taxon>Vertebrata</taxon>
        <taxon>Euteleostomi</taxon>
        <taxon>Amphibia</taxon>
        <taxon>Batrachia</taxon>
        <taxon>Anura</taxon>
        <taxon>Neobatrachia</taxon>
        <taxon>Ranoidea</taxon>
        <taxon>Ranidae</taxon>
        <taxon>Aquarana</taxon>
    </lineage>
</organism>
<dbReference type="AlphaFoldDB" id="A0A2G9Q566"/>
<proteinExistence type="predicted"/>
<evidence type="ECO:0000313" key="2">
    <source>
        <dbReference type="Proteomes" id="UP000228934"/>
    </source>
</evidence>
<dbReference type="Proteomes" id="UP000228934">
    <property type="component" value="Unassembled WGS sequence"/>
</dbReference>
<accession>A0A2G9Q566</accession>
<dbReference type="EMBL" id="KZ369396">
    <property type="protein sequence ID" value="PIO10213.1"/>
    <property type="molecule type" value="Genomic_DNA"/>
</dbReference>
<evidence type="ECO:0000313" key="1">
    <source>
        <dbReference type="EMBL" id="PIO10213.1"/>
    </source>
</evidence>
<keyword evidence="2" id="KW-1185">Reference proteome</keyword>
<gene>
    <name evidence="1" type="ORF">AB205_0208020</name>
</gene>
<name>A0A2G9Q566_AQUCT</name>
<protein>
    <submittedName>
        <fullName evidence="1">Uncharacterized protein</fullName>
    </submittedName>
</protein>
<sequence>MQTRFCVRRGHSAAVYTSVRWSTSVGPQNTIFIRGPHRCSSVYYRGDSIWEACTKQVKYCSLTKDTENATSWNSAEIDNCTPLPSNVSYLEFCHQISVC</sequence>
<reference evidence="2" key="1">
    <citation type="journal article" date="2017" name="Nat. Commun.">
        <title>The North American bullfrog draft genome provides insight into hormonal regulation of long noncoding RNA.</title>
        <authorList>
            <person name="Hammond S.A."/>
            <person name="Warren R.L."/>
            <person name="Vandervalk B.P."/>
            <person name="Kucuk E."/>
            <person name="Khan H."/>
            <person name="Gibb E.A."/>
            <person name="Pandoh P."/>
            <person name="Kirk H."/>
            <person name="Zhao Y."/>
            <person name="Jones M."/>
            <person name="Mungall A.J."/>
            <person name="Coope R."/>
            <person name="Pleasance S."/>
            <person name="Moore R.A."/>
            <person name="Holt R.A."/>
            <person name="Round J.M."/>
            <person name="Ohora S."/>
            <person name="Walle B.V."/>
            <person name="Veldhoen N."/>
            <person name="Helbing C.C."/>
            <person name="Birol I."/>
        </authorList>
    </citation>
    <scope>NUCLEOTIDE SEQUENCE [LARGE SCALE GENOMIC DNA]</scope>
</reference>